<reference evidence="4" key="1">
    <citation type="submission" date="2021-04" db="EMBL/GenBank/DDBJ databases">
        <authorList>
            <person name="Chebbi M.A.C M."/>
        </authorList>
    </citation>
    <scope>NUCLEOTIDE SEQUENCE</scope>
</reference>
<dbReference type="GO" id="GO:0003964">
    <property type="term" value="F:RNA-directed DNA polymerase activity"/>
    <property type="evidence" value="ECO:0007669"/>
    <property type="project" value="UniProtKB-KW"/>
</dbReference>
<feature type="domain" description="Reverse transcriptase" evidence="2">
    <location>
        <begin position="379"/>
        <end position="509"/>
    </location>
</feature>
<dbReference type="PANTHER" id="PTHR36688:SF1">
    <property type="entry name" value="ENDONUCLEASE_EXONUCLEASE_PHOSPHATASE DOMAIN-CONTAINING PROTEIN"/>
    <property type="match status" value="1"/>
</dbReference>
<dbReference type="AlphaFoldDB" id="A0A8J2ME97"/>
<comment type="caution">
    <text evidence="4">The sequence shown here is derived from an EMBL/GenBank/DDBJ whole genome shotgun (WGS) entry which is preliminary data.</text>
</comment>
<evidence type="ECO:0000313" key="4">
    <source>
        <dbReference type="EMBL" id="CAG5085058.1"/>
    </source>
</evidence>
<evidence type="ECO:0000256" key="1">
    <source>
        <dbReference type="SAM" id="MobiDB-lite"/>
    </source>
</evidence>
<keyword evidence="4" id="KW-0548">Nucleotidyltransferase</keyword>
<dbReference type="SUPFAM" id="SSF56219">
    <property type="entry name" value="DNase I-like"/>
    <property type="match status" value="1"/>
</dbReference>
<dbReference type="InterPro" id="IPR036691">
    <property type="entry name" value="Endo/exonu/phosph_ase_sf"/>
</dbReference>
<feature type="compositionally biased region" description="Polar residues" evidence="1">
    <location>
        <begin position="186"/>
        <end position="198"/>
    </location>
</feature>
<dbReference type="Gene3D" id="3.60.10.10">
    <property type="entry name" value="Endonuclease/exonuclease/phosphatase"/>
    <property type="match status" value="1"/>
</dbReference>
<name>A0A8J2ME97_COTCN</name>
<feature type="domain" description="Endonuclease/exonuclease/phosphatase" evidence="3">
    <location>
        <begin position="41"/>
        <end position="110"/>
    </location>
</feature>
<keyword evidence="4" id="KW-0808">Transferase</keyword>
<dbReference type="InterPro" id="IPR000477">
    <property type="entry name" value="RT_dom"/>
</dbReference>
<sequence>MIQDHDILLLTETWLKPDEPFYINNYNIVRKDRQDGAGGGSYKNSAQGKELLETITEADLCILNDGSPTRVTNPTTNKSAVDLTIVSPELLSYINWNVSEDPGRSDHYQIHISMGVALDTYQFFTHKLNLSKICWETFDDILTQKVEAIITEDNLNVSPTYEEIITIIKDSLSAVTKTRDSRKESASANQHTSSPKNNPKTRKIRTPAPWWNEECSKALEERKSALQFMKRTLTVESYENYNKISALTKKTFQKAKQNAWREYTASLNSTTPIAMVWKKFQAFKNKRLSTPYTLPRQELSVEQKKLESIESYYQESRINSDSSIAQELFHQDTSEAPQPSAPNFPDYEISLTELNSAIRRSKLGTSPGLDQPCLKKKRKLYFVTNSGLTEPQEVNSGAGQGLVSAPLLFTLYTADGNKHIHSSSSIAEFADDKAIRCRNKNLQYAVDALQASLDSYNAYLESLDLDLSPEKTKIVVFSLIDFNPQDIVFAIKNIHIRPSTSAKFLGMTLDQKLTFDEHYNNLISRINKVNPLIKAMCGTKWGAAPATLLNIYRALIRTKIEYGSHIMNTTSSKSFKKLEKIQNKAIRTCMGLRISTPINSMMAEENEISLKIRLKDLSDRYILRSISVSDNPVIQTLTKLKGSITQNKAKHKEKAINRTVEFLKEVGKEKGVHYFSYIFKETKKPWFAEYDMLRKAHSKFVFLLVDTVEKQRTVLMLIDEPGDNLEDLVGVPDLPRLGIQVNSNQLPHDLFLYEFPVRDVRVVDVFLPQVILDGLVLDVAVLLALVHVEHVPDVPVRVGQVQVFLVVPLLLRPVEILLVVDVVAERDLDPCNS</sequence>
<keyword evidence="5" id="KW-1185">Reference proteome</keyword>
<dbReference type="InterPro" id="IPR052560">
    <property type="entry name" value="RdDP_mobile_element"/>
</dbReference>
<dbReference type="EMBL" id="CAJNRD030001118">
    <property type="protein sequence ID" value="CAG5085058.1"/>
    <property type="molecule type" value="Genomic_DNA"/>
</dbReference>
<feature type="region of interest" description="Disordered" evidence="1">
    <location>
        <begin position="178"/>
        <end position="206"/>
    </location>
</feature>
<evidence type="ECO:0000259" key="2">
    <source>
        <dbReference type="Pfam" id="PF00078"/>
    </source>
</evidence>
<protein>
    <submittedName>
        <fullName evidence="4">Similar to X-element\ORF2: Probable RNA-directed DNA polymerase from transposon X-element (Drosophila melanogaster)</fullName>
    </submittedName>
</protein>
<proteinExistence type="predicted"/>
<dbReference type="Pfam" id="PF14529">
    <property type="entry name" value="Exo_endo_phos_2"/>
    <property type="match status" value="1"/>
</dbReference>
<gene>
    <name evidence="4" type="ORF">HICCMSTLAB_LOCUS4264</name>
</gene>
<dbReference type="OrthoDB" id="7701509at2759"/>
<dbReference type="InterPro" id="IPR005135">
    <property type="entry name" value="Endo/exonuclease/phosphatase"/>
</dbReference>
<evidence type="ECO:0000313" key="5">
    <source>
        <dbReference type="Proteomes" id="UP000786811"/>
    </source>
</evidence>
<accession>A0A8J2ME97</accession>
<dbReference type="Pfam" id="PF00078">
    <property type="entry name" value="RVT_1"/>
    <property type="match status" value="1"/>
</dbReference>
<evidence type="ECO:0000259" key="3">
    <source>
        <dbReference type="Pfam" id="PF14529"/>
    </source>
</evidence>
<dbReference type="Proteomes" id="UP000786811">
    <property type="component" value="Unassembled WGS sequence"/>
</dbReference>
<keyword evidence="4" id="KW-0695">RNA-directed DNA polymerase</keyword>
<dbReference type="PANTHER" id="PTHR36688">
    <property type="entry name" value="ENDO/EXONUCLEASE/PHOSPHATASE DOMAIN-CONTAINING PROTEIN"/>
    <property type="match status" value="1"/>
</dbReference>
<organism evidence="4 5">
    <name type="scientific">Cotesia congregata</name>
    <name type="common">Parasitoid wasp</name>
    <name type="synonym">Apanteles congregatus</name>
    <dbReference type="NCBI Taxonomy" id="51543"/>
    <lineage>
        <taxon>Eukaryota</taxon>
        <taxon>Metazoa</taxon>
        <taxon>Ecdysozoa</taxon>
        <taxon>Arthropoda</taxon>
        <taxon>Hexapoda</taxon>
        <taxon>Insecta</taxon>
        <taxon>Pterygota</taxon>
        <taxon>Neoptera</taxon>
        <taxon>Endopterygota</taxon>
        <taxon>Hymenoptera</taxon>
        <taxon>Apocrita</taxon>
        <taxon>Ichneumonoidea</taxon>
        <taxon>Braconidae</taxon>
        <taxon>Microgastrinae</taxon>
        <taxon>Cotesia</taxon>
    </lineage>
</organism>